<sequence>MILSPRFLKLFVLSARILFLLGALLVVGYFVDPEVSTVLQDYLPQLKSWWIILMMPILMYFIQIPVSVWVYKDARRVFGYTQEEALDAALSILMPPHGQFYQVEYFQTRENFLTNSEFQEQFLMDLKERRTPLTAEQHRFVVLLLISVICFIGFGLAMFYFSGEENFIIQLVTLLFAENGN</sequence>
<evidence type="ECO:0000313" key="2">
    <source>
        <dbReference type="EMBL" id="OGZ57068.1"/>
    </source>
</evidence>
<keyword evidence="1" id="KW-0812">Transmembrane</keyword>
<feature type="transmembrane region" description="Helical" evidence="1">
    <location>
        <begin position="140"/>
        <end position="161"/>
    </location>
</feature>
<proteinExistence type="predicted"/>
<protein>
    <submittedName>
        <fullName evidence="2">Uncharacterized protein</fullName>
    </submittedName>
</protein>
<feature type="transmembrane region" description="Helical" evidence="1">
    <location>
        <begin position="7"/>
        <end position="30"/>
    </location>
</feature>
<dbReference type="Proteomes" id="UP000178996">
    <property type="component" value="Unassembled WGS sequence"/>
</dbReference>
<keyword evidence="1" id="KW-1133">Transmembrane helix</keyword>
<evidence type="ECO:0000313" key="3">
    <source>
        <dbReference type="Proteomes" id="UP000178996"/>
    </source>
</evidence>
<dbReference type="EMBL" id="MHOB01000035">
    <property type="protein sequence ID" value="OGZ57068.1"/>
    <property type="molecule type" value="Genomic_DNA"/>
</dbReference>
<reference evidence="2 3" key="1">
    <citation type="journal article" date="2016" name="Nat. Commun.">
        <title>Thousands of microbial genomes shed light on interconnected biogeochemical processes in an aquifer system.</title>
        <authorList>
            <person name="Anantharaman K."/>
            <person name="Brown C.T."/>
            <person name="Hug L.A."/>
            <person name="Sharon I."/>
            <person name="Castelle C.J."/>
            <person name="Probst A.J."/>
            <person name="Thomas B.C."/>
            <person name="Singh A."/>
            <person name="Wilkins M.J."/>
            <person name="Karaoz U."/>
            <person name="Brodie E.L."/>
            <person name="Williams K.H."/>
            <person name="Hubbard S.S."/>
            <person name="Banfield J.F."/>
        </authorList>
    </citation>
    <scope>NUCLEOTIDE SEQUENCE [LARGE SCALE GENOMIC DNA]</scope>
</reference>
<feature type="transmembrane region" description="Helical" evidence="1">
    <location>
        <begin position="50"/>
        <end position="71"/>
    </location>
</feature>
<accession>A0A1G2H544</accession>
<dbReference type="AlphaFoldDB" id="A0A1G2H544"/>
<organism evidence="2 3">
    <name type="scientific">Candidatus Ryanbacteria bacterium RIFCSPLOWO2_12_FULL_47_9c</name>
    <dbReference type="NCBI Taxonomy" id="1802131"/>
    <lineage>
        <taxon>Bacteria</taxon>
        <taxon>Candidatus Ryaniibacteriota</taxon>
    </lineage>
</organism>
<keyword evidence="1" id="KW-0472">Membrane</keyword>
<name>A0A1G2H544_9BACT</name>
<gene>
    <name evidence="2" type="ORF">A3G60_01955</name>
</gene>
<evidence type="ECO:0000256" key="1">
    <source>
        <dbReference type="SAM" id="Phobius"/>
    </source>
</evidence>
<comment type="caution">
    <text evidence="2">The sequence shown here is derived from an EMBL/GenBank/DDBJ whole genome shotgun (WGS) entry which is preliminary data.</text>
</comment>